<accession>A0A843YY17</accession>
<dbReference type="AlphaFoldDB" id="A0A843YY17"/>
<dbReference type="Proteomes" id="UP000451565">
    <property type="component" value="Unassembled WGS sequence"/>
</dbReference>
<evidence type="ECO:0000313" key="2">
    <source>
        <dbReference type="EMBL" id="MQR02358.1"/>
    </source>
</evidence>
<keyword evidence="1" id="KW-0812">Transmembrane</keyword>
<reference evidence="2 3" key="1">
    <citation type="submission" date="2019-10" db="EMBL/GenBank/DDBJ databases">
        <title>Glaciimonas soli sp. nov., a psychrophilic bacterium isolated from the forest soil of a high elevation mountain in Taiwan.</title>
        <authorList>
            <person name="Wang L.-T."/>
            <person name="Shieh W.Y."/>
        </authorList>
    </citation>
    <scope>NUCLEOTIDE SEQUENCE [LARGE SCALE GENOMIC DNA]</scope>
    <source>
        <strain evidence="2 3">GS1</strain>
    </source>
</reference>
<name>A0A843YY17_9BURK</name>
<protein>
    <submittedName>
        <fullName evidence="2">Uncharacterized protein</fullName>
    </submittedName>
</protein>
<keyword evidence="3" id="KW-1185">Reference proteome</keyword>
<evidence type="ECO:0000313" key="3">
    <source>
        <dbReference type="Proteomes" id="UP000451565"/>
    </source>
</evidence>
<proteinExistence type="predicted"/>
<keyword evidence="1" id="KW-0472">Membrane</keyword>
<sequence length="112" mass="13025">MNKPTKYITLTVIAVFVWLFCGSVMIIGENETNKELFIKKYPTFQISFFDPYKSEPTGEEHEYTKRMDANGDWLPGTEELNEFLTYCKYRYGITGDDPIQVRSLCKTANSKK</sequence>
<keyword evidence="1" id="KW-1133">Transmembrane helix</keyword>
<dbReference type="EMBL" id="WINI01000009">
    <property type="protein sequence ID" value="MQR02358.1"/>
    <property type="molecule type" value="Genomic_DNA"/>
</dbReference>
<dbReference type="RefSeq" id="WP_153235995.1">
    <property type="nucleotide sequence ID" value="NZ_WINI01000009.1"/>
</dbReference>
<comment type="caution">
    <text evidence="2">The sequence shown here is derived from an EMBL/GenBank/DDBJ whole genome shotgun (WGS) entry which is preliminary data.</text>
</comment>
<organism evidence="2 3">
    <name type="scientific">Glaciimonas soli</name>
    <dbReference type="NCBI Taxonomy" id="2590999"/>
    <lineage>
        <taxon>Bacteria</taxon>
        <taxon>Pseudomonadati</taxon>
        <taxon>Pseudomonadota</taxon>
        <taxon>Betaproteobacteria</taxon>
        <taxon>Burkholderiales</taxon>
        <taxon>Oxalobacteraceae</taxon>
        <taxon>Glaciimonas</taxon>
    </lineage>
</organism>
<feature type="transmembrane region" description="Helical" evidence="1">
    <location>
        <begin position="7"/>
        <end position="28"/>
    </location>
</feature>
<evidence type="ECO:0000256" key="1">
    <source>
        <dbReference type="SAM" id="Phobius"/>
    </source>
</evidence>
<gene>
    <name evidence="2" type="ORF">GEV47_16910</name>
</gene>
<dbReference type="OrthoDB" id="8780142at2"/>